<dbReference type="InterPro" id="IPR036975">
    <property type="entry name" value="Importin-a_IBB_sf"/>
</dbReference>
<dbReference type="PROSITE" id="PS51214">
    <property type="entry name" value="IBB"/>
    <property type="match status" value="1"/>
</dbReference>
<dbReference type="Pfam" id="PF00514">
    <property type="entry name" value="Arm"/>
    <property type="match status" value="6"/>
</dbReference>
<dbReference type="AlphaFoldDB" id="A0AA85A4Y9"/>
<dbReference type="WBParaSite" id="SMRG1_6410.1">
    <property type="protein sequence ID" value="SMRG1_6410.1"/>
    <property type="gene ID" value="SMRG1_6410"/>
</dbReference>
<comment type="similarity">
    <text evidence="1">Belongs to the importin alpha family.</text>
</comment>
<sequence length="890" mass="100249">MERSRLYKNKDKDSEELRRRRTDQSVELRKAKKDEQLQKRRNIVLTELDETSPLKEKQIDTPEHVNYDAVSRDMQSNDRVTRFKAVQLCRKTLSRAKNPPIDEFYKRGAVDILGSSLSSTHDDLVFEAAWALTNIASGDSSHTAALVSSGTVPKLVRLLSHSAVNIAEQSVWALSNIAGDGSEFRDKVIDSGVVEPVLKLLDRVWKQPTVVSNIAWMLSNLCRNRDPPPPRAVIKKLLPYLNRLLQYEGNKNVIVDTAWALSYASDAVNEFIDDIIGSGCVPLLLRLLASSSANLISPSLRAIGNLVIGTDEQTQAILDAGLLTYIPALLNNEKSTVVKEACWVVSNITAGSVDQIDMVISHNIIPCILEIFYKGEFRTQKEACWVISNFISGGTPGQCAYLLNQNVLKALCNMLTVSESKVVLMVLEGIKKLLEISDQYGQLEPACIELETCGGLDKLEELQDHTNVQVYQGAYDLIEKYFNDAIKPLTTILSMNQPSNKRNSLQACYKSDGKSEGRFEEIERKIEKIEEKLSLESNKQTETELTLRKLIDQVELMKIAASNSMQTTKPISVKRQGHRKSSLTTSGVQYSQNANQILNPGAFTCSDESSSDNLPSLSKSEKTPNVVYTYIDNYLKACMSSVEKKLFGKLDICFNKIQSLEAHANQNKTEDDNRLTNSQEIHLSSEESGSDMSIYSEYQVTLEQHKRRLEEMEKLVKHFDSPIVNETIKSVLSSEIKSRHQQNRQLQKLYTCIIEKFLGIIDKWQPNLNNLEINSNSDNGDLTGSDRPVNESENNSKLSQLLLLLHEDLIHLQTKLENEPIKYGETSIAKNAQEPLDFRTLAESILVVKISLELKINKLEKQLNLERETIHTEVVKLKEICDRFKTRGNI</sequence>
<dbReference type="Proteomes" id="UP000050790">
    <property type="component" value="Unassembled WGS sequence"/>
</dbReference>
<reference evidence="9" key="1">
    <citation type="submission" date="2023-11" db="UniProtKB">
        <authorList>
            <consortium name="WormBaseParasite"/>
        </authorList>
    </citation>
    <scope>IDENTIFICATION</scope>
</reference>
<evidence type="ECO:0000256" key="4">
    <source>
        <dbReference type="PROSITE-ProRule" id="PRU00259"/>
    </source>
</evidence>
<dbReference type="InterPro" id="IPR000225">
    <property type="entry name" value="Armadillo"/>
</dbReference>
<name>A0AA85A4Y9_9TREM</name>
<feature type="repeat" description="ARM" evidence="4">
    <location>
        <begin position="108"/>
        <end position="150"/>
    </location>
</feature>
<dbReference type="Gene3D" id="1.20.5.690">
    <property type="entry name" value="Importin-alpha, importin-beta-binding domain"/>
    <property type="match status" value="1"/>
</dbReference>
<dbReference type="InterPro" id="IPR016024">
    <property type="entry name" value="ARM-type_fold"/>
</dbReference>
<feature type="region of interest" description="Disordered" evidence="6">
    <location>
        <begin position="773"/>
        <end position="793"/>
    </location>
</feature>
<feature type="domain" description="IBB" evidence="7">
    <location>
        <begin position="1"/>
        <end position="50"/>
    </location>
</feature>
<evidence type="ECO:0000313" key="8">
    <source>
        <dbReference type="Proteomes" id="UP000050790"/>
    </source>
</evidence>
<evidence type="ECO:0000313" key="9">
    <source>
        <dbReference type="WBParaSite" id="SMRG1_6410.1"/>
    </source>
</evidence>
<dbReference type="InterPro" id="IPR002652">
    <property type="entry name" value="Importin-a_IBB"/>
</dbReference>
<dbReference type="GO" id="GO:0006606">
    <property type="term" value="P:protein import into nucleus"/>
    <property type="evidence" value="ECO:0007669"/>
    <property type="project" value="InterPro"/>
</dbReference>
<organism evidence="8 9">
    <name type="scientific">Schistosoma margrebowiei</name>
    <dbReference type="NCBI Taxonomy" id="48269"/>
    <lineage>
        <taxon>Eukaryota</taxon>
        <taxon>Metazoa</taxon>
        <taxon>Spiralia</taxon>
        <taxon>Lophotrochozoa</taxon>
        <taxon>Platyhelminthes</taxon>
        <taxon>Trematoda</taxon>
        <taxon>Digenea</taxon>
        <taxon>Strigeidida</taxon>
        <taxon>Schistosomatoidea</taxon>
        <taxon>Schistosomatidae</taxon>
        <taxon>Schistosoma</taxon>
    </lineage>
</organism>
<dbReference type="InterPro" id="IPR032413">
    <property type="entry name" value="Arm_3"/>
</dbReference>
<dbReference type="Pfam" id="PF01749">
    <property type="entry name" value="IBB"/>
    <property type="match status" value="1"/>
</dbReference>
<keyword evidence="3" id="KW-0653">Protein transport</keyword>
<dbReference type="PANTHER" id="PTHR23316">
    <property type="entry name" value="IMPORTIN ALPHA"/>
    <property type="match status" value="1"/>
</dbReference>
<dbReference type="PROSITE" id="PS50176">
    <property type="entry name" value="ARM_REPEAT"/>
    <property type="match status" value="3"/>
</dbReference>
<feature type="repeat" description="ARM" evidence="4">
    <location>
        <begin position="279"/>
        <end position="321"/>
    </location>
</feature>
<evidence type="ECO:0000256" key="3">
    <source>
        <dbReference type="ARBA" id="ARBA00022927"/>
    </source>
</evidence>
<dbReference type="Pfam" id="PF16186">
    <property type="entry name" value="Arm_3"/>
    <property type="match status" value="1"/>
</dbReference>
<evidence type="ECO:0000256" key="1">
    <source>
        <dbReference type="ARBA" id="ARBA00010394"/>
    </source>
</evidence>
<evidence type="ECO:0000259" key="7">
    <source>
        <dbReference type="PROSITE" id="PS51214"/>
    </source>
</evidence>
<keyword evidence="2 5" id="KW-0813">Transport</keyword>
<evidence type="ECO:0000256" key="2">
    <source>
        <dbReference type="ARBA" id="ARBA00022448"/>
    </source>
</evidence>
<protein>
    <recommendedName>
        <fullName evidence="7">IBB domain-containing protein</fullName>
    </recommendedName>
</protein>
<dbReference type="Gene3D" id="1.25.10.10">
    <property type="entry name" value="Leucine-rich Repeat Variant"/>
    <property type="match status" value="1"/>
</dbReference>
<proteinExistence type="inferred from homology"/>
<feature type="compositionally biased region" description="Low complexity" evidence="6">
    <location>
        <begin position="606"/>
        <end position="618"/>
    </location>
</feature>
<dbReference type="SMART" id="SM00185">
    <property type="entry name" value="ARM"/>
    <property type="match status" value="8"/>
</dbReference>
<evidence type="ECO:0000256" key="5">
    <source>
        <dbReference type="PROSITE-ProRule" id="PRU00561"/>
    </source>
</evidence>
<feature type="region of interest" description="Disordered" evidence="6">
    <location>
        <begin position="601"/>
        <end position="620"/>
    </location>
</feature>
<dbReference type="GO" id="GO:0061608">
    <property type="term" value="F:nuclear import signal receptor activity"/>
    <property type="evidence" value="ECO:0007669"/>
    <property type="project" value="InterPro"/>
</dbReference>
<evidence type="ECO:0000256" key="6">
    <source>
        <dbReference type="SAM" id="MobiDB-lite"/>
    </source>
</evidence>
<dbReference type="InterPro" id="IPR011989">
    <property type="entry name" value="ARM-like"/>
</dbReference>
<feature type="compositionally biased region" description="Polar residues" evidence="6">
    <location>
        <begin position="773"/>
        <end position="782"/>
    </location>
</feature>
<accession>A0AA85A4Y9</accession>
<dbReference type="SUPFAM" id="SSF48371">
    <property type="entry name" value="ARM repeat"/>
    <property type="match status" value="1"/>
</dbReference>
<feature type="repeat" description="ARM" evidence="4">
    <location>
        <begin position="150"/>
        <end position="178"/>
    </location>
</feature>
<feature type="region of interest" description="Disordered" evidence="6">
    <location>
        <begin position="1"/>
        <end position="33"/>
    </location>
</feature>